<dbReference type="InterPro" id="IPR052055">
    <property type="entry name" value="Hepadnavirus_pol/RT"/>
</dbReference>
<dbReference type="Proteomes" id="UP000019140">
    <property type="component" value="Unassembled WGS sequence"/>
</dbReference>
<name>W4LEQ1_9BACT</name>
<accession>W4LEQ1</accession>
<dbReference type="EMBL" id="AZHX01002177">
    <property type="protein sequence ID" value="ETW96472.1"/>
    <property type="molecule type" value="Genomic_DNA"/>
</dbReference>
<evidence type="ECO:0000313" key="3">
    <source>
        <dbReference type="EMBL" id="ETW96472.1"/>
    </source>
</evidence>
<dbReference type="SUPFAM" id="SSF56672">
    <property type="entry name" value="DNA/RNA polymerases"/>
    <property type="match status" value="1"/>
</dbReference>
<organism evidence="3 4">
    <name type="scientific">Candidatus Entotheonella gemina</name>
    <dbReference type="NCBI Taxonomy" id="1429439"/>
    <lineage>
        <taxon>Bacteria</taxon>
        <taxon>Pseudomonadati</taxon>
        <taxon>Nitrospinota/Tectimicrobiota group</taxon>
        <taxon>Candidatus Tectimicrobiota</taxon>
        <taxon>Candidatus Entotheonellia</taxon>
        <taxon>Candidatus Entotheonellales</taxon>
        <taxon>Candidatus Entotheonellaceae</taxon>
        <taxon>Candidatus Entotheonella</taxon>
    </lineage>
</organism>
<protein>
    <recommendedName>
        <fullName evidence="2">Reverse transcriptase domain-containing protein</fullName>
    </recommendedName>
</protein>
<keyword evidence="1" id="KW-0812">Transmembrane</keyword>
<feature type="domain" description="Reverse transcriptase" evidence="2">
    <location>
        <begin position="1"/>
        <end position="166"/>
    </location>
</feature>
<dbReference type="InterPro" id="IPR043502">
    <property type="entry name" value="DNA/RNA_pol_sf"/>
</dbReference>
<evidence type="ECO:0000259" key="2">
    <source>
        <dbReference type="PROSITE" id="PS50878"/>
    </source>
</evidence>
<dbReference type="Gene3D" id="3.30.70.270">
    <property type="match status" value="1"/>
</dbReference>
<dbReference type="HOGENOM" id="CLU_1448863_0_0_7"/>
<reference evidence="3 4" key="1">
    <citation type="journal article" date="2014" name="Nature">
        <title>An environmental bacterial taxon with a large and distinct metabolic repertoire.</title>
        <authorList>
            <person name="Wilson M.C."/>
            <person name="Mori T."/>
            <person name="Ruckert C."/>
            <person name="Uria A.R."/>
            <person name="Helf M.J."/>
            <person name="Takada K."/>
            <person name="Gernert C."/>
            <person name="Steffens U.A."/>
            <person name="Heycke N."/>
            <person name="Schmitt S."/>
            <person name="Rinke C."/>
            <person name="Helfrich E.J."/>
            <person name="Brachmann A.O."/>
            <person name="Gurgui C."/>
            <person name="Wakimoto T."/>
            <person name="Kracht M."/>
            <person name="Crusemann M."/>
            <person name="Hentschel U."/>
            <person name="Abe I."/>
            <person name="Matsunaga S."/>
            <person name="Kalinowski J."/>
            <person name="Takeyama H."/>
            <person name="Piel J."/>
        </authorList>
    </citation>
    <scope>NUCLEOTIDE SEQUENCE [LARGE SCALE GENOMIC DNA]</scope>
    <source>
        <strain evidence="4">TSY2</strain>
    </source>
</reference>
<sequence length="166" mass="19328">MSVVVNSAGKKRLVINLRHLNRFLWKQKFKYEDLRVAMSLFVKNDFLFSFDLKSGYHHIDIADVHEKYLGFCWDRQFYVFTVLPFGLATACYIFTKVVRPLVRYWRSRGLRILVYLDDGLCAVTGEQAAVQASQLVKSTIEKAGFVAHPKKSVWEPTQRLVWLGFC</sequence>
<keyword evidence="1" id="KW-0472">Membrane</keyword>
<gene>
    <name evidence="3" type="ORF">ETSY2_46340</name>
</gene>
<dbReference type="AlphaFoldDB" id="W4LEQ1"/>
<feature type="transmembrane region" description="Helical" evidence="1">
    <location>
        <begin position="77"/>
        <end position="98"/>
    </location>
</feature>
<dbReference type="Gene3D" id="3.10.10.10">
    <property type="entry name" value="HIV Type 1 Reverse Transcriptase, subunit A, domain 1"/>
    <property type="match status" value="1"/>
</dbReference>
<keyword evidence="4" id="KW-1185">Reference proteome</keyword>
<dbReference type="Pfam" id="PF00078">
    <property type="entry name" value="RVT_1"/>
    <property type="match status" value="1"/>
</dbReference>
<dbReference type="InterPro" id="IPR000477">
    <property type="entry name" value="RT_dom"/>
</dbReference>
<dbReference type="PROSITE" id="PS50878">
    <property type="entry name" value="RT_POL"/>
    <property type="match status" value="1"/>
</dbReference>
<dbReference type="CDD" id="cd03714">
    <property type="entry name" value="RT_DIRS1"/>
    <property type="match status" value="1"/>
</dbReference>
<dbReference type="PANTHER" id="PTHR33050:SF7">
    <property type="entry name" value="RIBONUCLEASE H"/>
    <property type="match status" value="1"/>
</dbReference>
<comment type="caution">
    <text evidence="3">The sequence shown here is derived from an EMBL/GenBank/DDBJ whole genome shotgun (WGS) entry which is preliminary data.</text>
</comment>
<evidence type="ECO:0000313" key="4">
    <source>
        <dbReference type="Proteomes" id="UP000019140"/>
    </source>
</evidence>
<proteinExistence type="predicted"/>
<evidence type="ECO:0000256" key="1">
    <source>
        <dbReference type="SAM" id="Phobius"/>
    </source>
</evidence>
<keyword evidence="1" id="KW-1133">Transmembrane helix</keyword>
<dbReference type="PANTHER" id="PTHR33050">
    <property type="entry name" value="REVERSE TRANSCRIPTASE DOMAIN-CONTAINING PROTEIN"/>
    <property type="match status" value="1"/>
</dbReference>
<dbReference type="InterPro" id="IPR043128">
    <property type="entry name" value="Rev_trsase/Diguanyl_cyclase"/>
</dbReference>